<dbReference type="EMBL" id="BKBQ01000035">
    <property type="protein sequence ID" value="GEQ55149.1"/>
    <property type="molecule type" value="Genomic_DNA"/>
</dbReference>
<keyword evidence="8 9" id="KW-0472">Membrane</keyword>
<dbReference type="RefSeq" id="WP_202584357.1">
    <property type="nucleotide sequence ID" value="NZ_BKBO01000035.1"/>
</dbReference>
<feature type="transmembrane region" description="Helical" evidence="9">
    <location>
        <begin position="304"/>
        <end position="325"/>
    </location>
</feature>
<keyword evidence="6 9" id="KW-0812">Transmembrane</keyword>
<proteinExistence type="predicted"/>
<dbReference type="EMBL" id="BKBO01000035">
    <property type="protein sequence ID" value="GEQ50135.1"/>
    <property type="molecule type" value="Genomic_DNA"/>
</dbReference>
<evidence type="ECO:0000256" key="2">
    <source>
        <dbReference type="ARBA" id="ARBA00022448"/>
    </source>
</evidence>
<evidence type="ECO:0000256" key="8">
    <source>
        <dbReference type="ARBA" id="ARBA00023136"/>
    </source>
</evidence>
<evidence type="ECO:0000313" key="13">
    <source>
        <dbReference type="Proteomes" id="UP000886597"/>
    </source>
</evidence>
<evidence type="ECO:0000256" key="3">
    <source>
        <dbReference type="ARBA" id="ARBA00022475"/>
    </source>
</evidence>
<protein>
    <submittedName>
        <fullName evidence="12">Galactitol-specific PTS system IIC component</fullName>
    </submittedName>
</protein>
<dbReference type="InterPro" id="IPR013014">
    <property type="entry name" value="PTS_EIIC_2"/>
</dbReference>
<evidence type="ECO:0000256" key="9">
    <source>
        <dbReference type="SAM" id="Phobius"/>
    </source>
</evidence>
<keyword evidence="4" id="KW-0762">Sugar transport</keyword>
<evidence type="ECO:0000256" key="5">
    <source>
        <dbReference type="ARBA" id="ARBA00022683"/>
    </source>
</evidence>
<evidence type="ECO:0000313" key="14">
    <source>
        <dbReference type="Proteomes" id="UP000886607"/>
    </source>
</evidence>
<name>A0AAN4UCW7_9ENTE</name>
<evidence type="ECO:0000313" key="11">
    <source>
        <dbReference type="EMBL" id="GEQ50135.1"/>
    </source>
</evidence>
<dbReference type="GO" id="GO:0015577">
    <property type="term" value="F:galactitol transmembrane transporter activity"/>
    <property type="evidence" value="ECO:0007669"/>
    <property type="project" value="InterPro"/>
</dbReference>
<dbReference type="Proteomes" id="UP000886607">
    <property type="component" value="Unassembled WGS sequence"/>
</dbReference>
<keyword evidence="3" id="KW-1003">Cell membrane</keyword>
<dbReference type="AlphaFoldDB" id="A0AAN4UCW7"/>
<evidence type="ECO:0000259" key="10">
    <source>
        <dbReference type="PROSITE" id="PS51104"/>
    </source>
</evidence>
<dbReference type="GO" id="GO:0005886">
    <property type="term" value="C:plasma membrane"/>
    <property type="evidence" value="ECO:0007669"/>
    <property type="project" value="UniProtKB-SubCell"/>
</dbReference>
<organism evidence="12 13">
    <name type="scientific">Tetragenococcus koreensis</name>
    <dbReference type="NCBI Taxonomy" id="290335"/>
    <lineage>
        <taxon>Bacteria</taxon>
        <taxon>Bacillati</taxon>
        <taxon>Bacillota</taxon>
        <taxon>Bacilli</taxon>
        <taxon>Lactobacillales</taxon>
        <taxon>Enterococcaceae</taxon>
        <taxon>Tetragenococcus</taxon>
    </lineage>
</organism>
<feature type="transmembrane region" description="Helical" evidence="9">
    <location>
        <begin position="6"/>
        <end position="28"/>
    </location>
</feature>
<dbReference type="PANTHER" id="PTHR37324">
    <property type="entry name" value="PTS SYSTEM GALACTITOL-SPECIFIC EIIC COMPONENT"/>
    <property type="match status" value="1"/>
</dbReference>
<dbReference type="InterPro" id="IPR004703">
    <property type="entry name" value="PTS_sugar-sp_permease"/>
</dbReference>
<keyword evidence="5" id="KW-0598">Phosphotransferase system</keyword>
<dbReference type="Pfam" id="PF03611">
    <property type="entry name" value="EIIC-GAT"/>
    <property type="match status" value="1"/>
</dbReference>
<comment type="caution">
    <text evidence="12">The sequence shown here is derived from an EMBL/GenBank/DDBJ whole genome shotgun (WGS) entry which is preliminary data.</text>
</comment>
<evidence type="ECO:0000313" key="12">
    <source>
        <dbReference type="EMBL" id="GEQ55149.1"/>
    </source>
</evidence>
<feature type="transmembrane region" description="Helical" evidence="9">
    <location>
        <begin position="176"/>
        <end position="197"/>
    </location>
</feature>
<reference evidence="12" key="1">
    <citation type="submission" date="2019-08" db="EMBL/GenBank/DDBJ databases">
        <authorList>
            <person name="Ishikawa M."/>
            <person name="Suzuki T."/>
            <person name="Matsutani M."/>
        </authorList>
    </citation>
    <scope>NUCLEOTIDE SEQUENCE</scope>
    <source>
        <strain evidence="12">7C1</strain>
        <strain evidence="11">8C4</strain>
    </source>
</reference>
<dbReference type="Proteomes" id="UP000886597">
    <property type="component" value="Unassembled WGS sequence"/>
</dbReference>
<dbReference type="PIRSF" id="PIRSF006304">
    <property type="entry name" value="GatC"/>
    <property type="match status" value="1"/>
</dbReference>
<feature type="domain" description="PTS EIIC type-2" evidence="10">
    <location>
        <begin position="5"/>
        <end position="436"/>
    </location>
</feature>
<feature type="transmembrane region" description="Helical" evidence="9">
    <location>
        <begin position="414"/>
        <end position="434"/>
    </location>
</feature>
<dbReference type="PANTHER" id="PTHR37324:SF2">
    <property type="entry name" value="PTS SYSTEM GALACTITOL-SPECIFIC EIIC COMPONENT"/>
    <property type="match status" value="1"/>
</dbReference>
<dbReference type="InterPro" id="IPR013853">
    <property type="entry name" value="EIIC-GAT"/>
</dbReference>
<reference evidence="12" key="2">
    <citation type="journal article" date="2020" name="Int. Dairy J.">
        <title>Lactic acid bacterial diversity in Brie cheese focusing on salt concentration and pH of isolation medium and characterisation of halophilic and alkaliphilic lactic acid bacterial isolates.</title>
        <authorList>
            <person name="Unno R."/>
            <person name="Matsutani M."/>
            <person name="Suzuki T."/>
            <person name="Kodama K."/>
            <person name="Matsushita H."/>
            <person name="Yamasato K."/>
            <person name="Koizumi Y."/>
            <person name="Ishikawa M."/>
        </authorList>
    </citation>
    <scope>NUCLEOTIDE SEQUENCE</scope>
    <source>
        <strain evidence="12">7C1</strain>
        <strain evidence="11">8C4</strain>
    </source>
</reference>
<evidence type="ECO:0000256" key="4">
    <source>
        <dbReference type="ARBA" id="ARBA00022597"/>
    </source>
</evidence>
<evidence type="ECO:0000256" key="1">
    <source>
        <dbReference type="ARBA" id="ARBA00004651"/>
    </source>
</evidence>
<feature type="transmembrane region" description="Helical" evidence="9">
    <location>
        <begin position="40"/>
        <end position="64"/>
    </location>
</feature>
<comment type="subcellular location">
    <subcellularLocation>
        <location evidence="1">Cell membrane</location>
        <topology evidence="1">Multi-pass membrane protein</topology>
    </subcellularLocation>
</comment>
<feature type="transmembrane region" description="Helical" evidence="9">
    <location>
        <begin position="217"/>
        <end position="238"/>
    </location>
</feature>
<feature type="transmembrane region" description="Helical" evidence="9">
    <location>
        <begin position="144"/>
        <end position="164"/>
    </location>
</feature>
<dbReference type="PROSITE" id="PS51104">
    <property type="entry name" value="PTS_EIIC_TYPE_2"/>
    <property type="match status" value="1"/>
</dbReference>
<accession>A0AAN4UCW7</accession>
<gene>
    <name evidence="11" type="ORF">TK11N_19870</name>
    <name evidence="12" type="ORF">TK2N_19930</name>
</gene>
<keyword evidence="2" id="KW-0813">Transport</keyword>
<sequence length="440" mass="47090">MTDVIQTFVDLGAEVMLPIIIFIFALVFRVKPGRAIKSALMVGIGFIGLTLVTDLLGDAVGAASQEMVERFDLALTNIDVGWPAAAAISYGTILGISAIPIGIAVNIVLLIFKLTSTLNVDIWNFWQVAFIGNLSYALTGDFKIAVYSMIVYQVLLYLLADIIAPYIKKYYGFPNITFPHGTSVPGFAVALVLNWVFDRIPGLNRIKIDANTIQKRFGVLGEPPIMGAILGIIIGLIAGYSVGDILMLSVQTAAVLVLLPRMVSLLMEGLTPISEAAGDFVKKRFPGREVNIGMDSALALGDPGVLSSSLILIPITLLLAFILPGNSTLPFGDYGNIPYLIALMVPVFGGDILRGVIGGALYLVPILYISSWSAPLITEVAQTAGFNFGNASSITALGHGGLWTTLLFVLSSEYLPWVTLTVLLVIFLVCGFFVNRKKAA</sequence>
<evidence type="ECO:0000256" key="7">
    <source>
        <dbReference type="ARBA" id="ARBA00022989"/>
    </source>
</evidence>
<dbReference type="GO" id="GO:0009401">
    <property type="term" value="P:phosphoenolpyruvate-dependent sugar phosphotransferase system"/>
    <property type="evidence" value="ECO:0007669"/>
    <property type="project" value="UniProtKB-KW"/>
</dbReference>
<feature type="transmembrane region" description="Helical" evidence="9">
    <location>
        <begin position="337"/>
        <end position="364"/>
    </location>
</feature>
<feature type="transmembrane region" description="Helical" evidence="9">
    <location>
        <begin position="245"/>
        <end position="263"/>
    </location>
</feature>
<keyword evidence="7 9" id="KW-1133">Transmembrane helix</keyword>
<evidence type="ECO:0000256" key="6">
    <source>
        <dbReference type="ARBA" id="ARBA00022692"/>
    </source>
</evidence>
<feature type="transmembrane region" description="Helical" evidence="9">
    <location>
        <begin position="84"/>
        <end position="110"/>
    </location>
</feature>
<keyword evidence="14" id="KW-1185">Reference proteome</keyword>